<dbReference type="OrthoDB" id="1747252at2759"/>
<dbReference type="SUPFAM" id="SSF56808">
    <property type="entry name" value="Ribosomal protein L1"/>
    <property type="match status" value="1"/>
</dbReference>
<evidence type="ECO:0000313" key="4">
    <source>
        <dbReference type="EMBL" id="PFH61173.1"/>
    </source>
</evidence>
<name>A0A2A9PJX1_OPHUN</name>
<dbReference type="InterPro" id="IPR016095">
    <property type="entry name" value="Ribosomal_uL1_3-a/b-sand"/>
</dbReference>
<dbReference type="Proteomes" id="UP000037136">
    <property type="component" value="Unassembled WGS sequence"/>
</dbReference>
<dbReference type="GO" id="GO:0005762">
    <property type="term" value="C:mitochondrial large ribosomal subunit"/>
    <property type="evidence" value="ECO:0007669"/>
    <property type="project" value="TreeGrafter"/>
</dbReference>
<dbReference type="FunFam" id="3.40.50.790:FF:000001">
    <property type="entry name" value="50S ribosomal protein L1"/>
    <property type="match status" value="1"/>
</dbReference>
<keyword evidence="5" id="KW-1185">Reference proteome</keyword>
<evidence type="ECO:0000256" key="3">
    <source>
        <dbReference type="ARBA" id="ARBA00023274"/>
    </source>
</evidence>
<dbReference type="InterPro" id="IPR028364">
    <property type="entry name" value="Ribosomal_uL1/biogenesis"/>
</dbReference>
<accession>A0A2A9PJX1</accession>
<keyword evidence="3" id="KW-0687">Ribonucleoprotein</keyword>
<gene>
    <name evidence="4" type="ORF">XA68_18056</name>
</gene>
<dbReference type="PANTHER" id="PTHR36427">
    <property type="entry name" value="54S RIBOSOMAL PROTEIN L1, MITOCHONDRIAL"/>
    <property type="match status" value="1"/>
</dbReference>
<proteinExistence type="inferred from homology"/>
<evidence type="ECO:0000313" key="5">
    <source>
        <dbReference type="Proteomes" id="UP000037136"/>
    </source>
</evidence>
<keyword evidence="2" id="KW-0689">Ribosomal protein</keyword>
<protein>
    <recommendedName>
        <fullName evidence="6">Ribosomal protein</fullName>
    </recommendedName>
</protein>
<comment type="caution">
    <text evidence="4">The sequence shown here is derived from an EMBL/GenBank/DDBJ whole genome shotgun (WGS) entry which is preliminary data.</text>
</comment>
<dbReference type="InterPro" id="IPR023674">
    <property type="entry name" value="Ribosomal_uL1-like"/>
</dbReference>
<comment type="similarity">
    <text evidence="1">Belongs to the universal ribosomal protein uL1 family.</text>
</comment>
<reference evidence="4 5" key="1">
    <citation type="journal article" date="2015" name="BMC Genomics">
        <title>Gene expression during zombie ant biting behavior reflects the complexity underlying fungal parasitic behavioral manipulation.</title>
        <authorList>
            <person name="de Bekker C."/>
            <person name="Ohm R.A."/>
            <person name="Loreto R.G."/>
            <person name="Sebastian A."/>
            <person name="Albert I."/>
            <person name="Merrow M."/>
            <person name="Brachmann A."/>
            <person name="Hughes D.P."/>
        </authorList>
    </citation>
    <scope>NUCLEOTIDE SEQUENCE [LARGE SCALE GENOMIC DNA]</scope>
    <source>
        <strain evidence="4 5">SC16a</strain>
    </source>
</reference>
<evidence type="ECO:0000256" key="2">
    <source>
        <dbReference type="ARBA" id="ARBA00022980"/>
    </source>
</evidence>
<dbReference type="PANTHER" id="PTHR36427:SF3">
    <property type="entry name" value="LARGE RIBOSOMAL SUBUNIT PROTEIN UL1M"/>
    <property type="match status" value="1"/>
</dbReference>
<dbReference type="Pfam" id="PF00687">
    <property type="entry name" value="Ribosomal_L1"/>
    <property type="match status" value="1"/>
</dbReference>
<dbReference type="STRING" id="268505.A0A2A9PJX1"/>
<dbReference type="Gene3D" id="3.30.190.20">
    <property type="match status" value="1"/>
</dbReference>
<evidence type="ECO:0000256" key="1">
    <source>
        <dbReference type="ARBA" id="ARBA00010531"/>
    </source>
</evidence>
<dbReference type="AlphaFoldDB" id="A0A2A9PJX1"/>
<organism evidence="4 5">
    <name type="scientific">Ophiocordyceps unilateralis</name>
    <name type="common">Zombie-ant fungus</name>
    <name type="synonym">Torrubia unilateralis</name>
    <dbReference type="NCBI Taxonomy" id="268505"/>
    <lineage>
        <taxon>Eukaryota</taxon>
        <taxon>Fungi</taxon>
        <taxon>Dikarya</taxon>
        <taxon>Ascomycota</taxon>
        <taxon>Pezizomycotina</taxon>
        <taxon>Sordariomycetes</taxon>
        <taxon>Hypocreomycetidae</taxon>
        <taxon>Hypocreales</taxon>
        <taxon>Ophiocordycipitaceae</taxon>
        <taxon>Ophiocordyceps</taxon>
    </lineage>
</organism>
<reference evidence="4 5" key="2">
    <citation type="journal article" date="2017" name="Sci. Rep.">
        <title>Ant-infecting Ophiocordyceps genomes reveal a high diversity of potential behavioral manipulation genes and a possible major role for enterotoxins.</title>
        <authorList>
            <person name="de Bekker C."/>
            <person name="Ohm R.A."/>
            <person name="Evans H.C."/>
            <person name="Brachmann A."/>
            <person name="Hughes D.P."/>
        </authorList>
    </citation>
    <scope>NUCLEOTIDE SEQUENCE [LARGE SCALE GENOMIC DNA]</scope>
    <source>
        <strain evidence="4 5">SC16a</strain>
    </source>
</reference>
<sequence length="318" mass="34971">MLVQPRSSIQAGLCLSRFHRPSITLPRFLVPALVQGRWASQVNSKNKSKIRQRATFDLHNNKAKEATRFKKSPPKDFKRHDLVKAGFPTFSLYEAMRTLRAAEVGQPPTSVKYELHIMLKTPRSGPVIKSNIRLPAPAQNDWRIAVICPEGSKEAIEATAEGAVAVGEETLFEAIRKEEINFDRLLCLDSSEAKLKKANLGKILGPKGLMPNHKMGTIVKNVAKAIRDSAGAIEYRERDGVIHTTIGQLTNTAAQLKANMQALMSKVKQQCAMISEGMTQKEVHEVVLSSTNGPALTLSGKVKHEGDTVNEQDVSGTM</sequence>
<dbReference type="EMBL" id="LAZP02000086">
    <property type="protein sequence ID" value="PFH61173.1"/>
    <property type="molecule type" value="Genomic_DNA"/>
</dbReference>
<evidence type="ECO:0008006" key="6">
    <source>
        <dbReference type="Google" id="ProtNLM"/>
    </source>
</evidence>
<dbReference type="GO" id="GO:0003735">
    <property type="term" value="F:structural constituent of ribosome"/>
    <property type="evidence" value="ECO:0007669"/>
    <property type="project" value="TreeGrafter"/>
</dbReference>
<dbReference type="Gene3D" id="3.40.50.790">
    <property type="match status" value="1"/>
</dbReference>
<dbReference type="CDD" id="cd00403">
    <property type="entry name" value="Ribosomal_L1"/>
    <property type="match status" value="1"/>
</dbReference>